<comment type="caution">
    <text evidence="2">The sequence shown here is derived from an EMBL/GenBank/DDBJ whole genome shotgun (WGS) entry which is preliminary data.</text>
</comment>
<dbReference type="InterPro" id="IPR029058">
    <property type="entry name" value="AB_hydrolase_fold"/>
</dbReference>
<dbReference type="Proteomes" id="UP000233597">
    <property type="component" value="Unassembled WGS sequence"/>
</dbReference>
<dbReference type="InterPro" id="IPR000073">
    <property type="entry name" value="AB_hydrolase_1"/>
</dbReference>
<dbReference type="AlphaFoldDB" id="A0A2N3KXI6"/>
<proteinExistence type="predicted"/>
<dbReference type="PROSITE" id="PS51257">
    <property type="entry name" value="PROKAR_LIPOPROTEIN"/>
    <property type="match status" value="1"/>
</dbReference>
<dbReference type="Pfam" id="PF12697">
    <property type="entry name" value="Abhydrolase_6"/>
    <property type="match status" value="1"/>
</dbReference>
<sequence length="431" mass="47992">MQFPRFFVRPQICLVMAGLCLVAACEKEPGRYQASGHAITTPQPGTPFGEYVSDSRSKIHDALADIRFGVEQHPFDDYTLDQAVNMRSPYEIKPDADACAQKGKTVTNGDGVGFLMVHGLSDGPYLLSDVAASLHEALPCATVHGLLLPGHGTVPGDLRDIDRADWQNMVKYGFESFDADIRHIIPVGYSMGAALVVKAAENHRNDPELSGMVLLSPGFQAYSELAWLSPYIRYVMPWVDKHRDHDVAKYESLPMNAAGEFQLLTVPFGENTLPPITQPVFMAASSDDRTVRSDVAVHFFCGKVQSDTRYMIWYQGEEKALEDRIQPICDDIDIVTSANPDLRTVNHAHTAMTMRPDNPHYGLNGDYRRCDHYSEPADYKACEDDNDDAIYGETNLLDSATPGTLRRGTFNPDFGRIMEKMTDFIHKALEH</sequence>
<dbReference type="RefSeq" id="WP_101264285.1">
    <property type="nucleotide sequence ID" value="NZ_NWTK01000002.1"/>
</dbReference>
<evidence type="ECO:0000313" key="3">
    <source>
        <dbReference type="Proteomes" id="UP000233597"/>
    </source>
</evidence>
<name>A0A2N3KXI6_9PROT</name>
<dbReference type="Gene3D" id="3.40.50.1820">
    <property type="entry name" value="alpha/beta hydrolase"/>
    <property type="match status" value="1"/>
</dbReference>
<gene>
    <name evidence="2" type="ORF">COO20_03380</name>
</gene>
<accession>A0A2N3KXI6</accession>
<dbReference type="EMBL" id="NWTK01000002">
    <property type="protein sequence ID" value="PKR55237.1"/>
    <property type="molecule type" value="Genomic_DNA"/>
</dbReference>
<organism evidence="2 3">
    <name type="scientific">Thalassospira marina</name>
    <dbReference type="NCBI Taxonomy" id="2048283"/>
    <lineage>
        <taxon>Bacteria</taxon>
        <taxon>Pseudomonadati</taxon>
        <taxon>Pseudomonadota</taxon>
        <taxon>Alphaproteobacteria</taxon>
        <taxon>Rhodospirillales</taxon>
        <taxon>Thalassospiraceae</taxon>
        <taxon>Thalassospira</taxon>
    </lineage>
</organism>
<reference evidence="2 3" key="1">
    <citation type="submission" date="2017-09" db="EMBL/GenBank/DDBJ databases">
        <title>Biodiversity and function of Thalassospira species in the particle-attached aromatic-hydrocarbon-degrading consortia from the surface seawater of the South China Sea.</title>
        <authorList>
            <person name="Dong C."/>
            <person name="Liu R."/>
            <person name="Shao Z."/>
        </authorList>
    </citation>
    <scope>NUCLEOTIDE SEQUENCE [LARGE SCALE GENOMIC DNA]</scope>
    <source>
        <strain evidence="2 3">CSC1P2</strain>
    </source>
</reference>
<dbReference type="SUPFAM" id="SSF53474">
    <property type="entry name" value="alpha/beta-Hydrolases"/>
    <property type="match status" value="1"/>
</dbReference>
<evidence type="ECO:0000259" key="1">
    <source>
        <dbReference type="Pfam" id="PF12697"/>
    </source>
</evidence>
<evidence type="ECO:0000313" key="2">
    <source>
        <dbReference type="EMBL" id="PKR55237.1"/>
    </source>
</evidence>
<feature type="domain" description="AB hydrolase-1" evidence="1">
    <location>
        <begin position="115"/>
        <end position="248"/>
    </location>
</feature>
<protein>
    <recommendedName>
        <fullName evidence="1">AB hydrolase-1 domain-containing protein</fullName>
    </recommendedName>
</protein>
<dbReference type="OrthoDB" id="8476759at2"/>